<dbReference type="Proteomes" id="UP000092713">
    <property type="component" value="Unassembled WGS sequence"/>
</dbReference>
<reference evidence="1 2" key="1">
    <citation type="submission" date="2016-04" db="EMBL/GenBank/DDBJ databases">
        <title>Draft genome sequence of Janthinobacterium psychrotolerans sp. nov., isolated from freshwater sediments in Denmark.</title>
        <authorList>
            <person name="Gong X."/>
            <person name="Skrivergaard S."/>
            <person name="Korsgaard B.S."/>
            <person name="Schreiber L."/>
            <person name="Marshall I.P."/>
            <person name="Finster K."/>
            <person name="Schramm A."/>
        </authorList>
    </citation>
    <scope>NUCLEOTIDE SEQUENCE [LARGE SCALE GENOMIC DNA]</scope>
    <source>
        <strain evidence="1 2">S3-2</strain>
    </source>
</reference>
<proteinExistence type="predicted"/>
<sequence>MKSLFFLALALVFGVGLAQSAQKWLFSYQPVQGHYVIYGGGLGDPLPPTSKDKRIAFRIDGKAAKQLFDAMGPDLRNTCGVEGENRLRQRSHVSCSYHPSDGHHCDFGFDLLSGHSIGGSLC</sequence>
<dbReference type="STRING" id="1747903.ASR47_100230"/>
<gene>
    <name evidence="1" type="ORF">ASR47_100230</name>
</gene>
<dbReference type="EMBL" id="LOCQ01000061">
    <property type="protein sequence ID" value="OBV36979.1"/>
    <property type="molecule type" value="Genomic_DNA"/>
</dbReference>
<accession>A0A1A7BW56</accession>
<dbReference type="OrthoDB" id="8704355at2"/>
<comment type="caution">
    <text evidence="1">The sequence shown here is derived from an EMBL/GenBank/DDBJ whole genome shotgun (WGS) entry which is preliminary data.</text>
</comment>
<dbReference type="AlphaFoldDB" id="A0A1A7BW56"/>
<keyword evidence="2" id="KW-1185">Reference proteome</keyword>
<evidence type="ECO:0000313" key="2">
    <source>
        <dbReference type="Proteomes" id="UP000092713"/>
    </source>
</evidence>
<name>A0A1A7BW56_9BURK</name>
<evidence type="ECO:0000313" key="1">
    <source>
        <dbReference type="EMBL" id="OBV36979.1"/>
    </source>
</evidence>
<protein>
    <submittedName>
        <fullName evidence="1">Uncharacterized protein</fullName>
    </submittedName>
</protein>
<dbReference type="RefSeq" id="WP_065310002.1">
    <property type="nucleotide sequence ID" value="NZ_LOCQ01000061.1"/>
</dbReference>
<organism evidence="1 2">
    <name type="scientific">Janthinobacterium psychrotolerans</name>
    <dbReference type="NCBI Taxonomy" id="1747903"/>
    <lineage>
        <taxon>Bacteria</taxon>
        <taxon>Pseudomonadati</taxon>
        <taxon>Pseudomonadota</taxon>
        <taxon>Betaproteobacteria</taxon>
        <taxon>Burkholderiales</taxon>
        <taxon>Oxalobacteraceae</taxon>
        <taxon>Janthinobacterium</taxon>
    </lineage>
</organism>